<comment type="caution">
    <text evidence="1">The sequence shown here is derived from an EMBL/GenBank/DDBJ whole genome shotgun (WGS) entry which is preliminary data.</text>
</comment>
<feature type="non-terminal residue" evidence="1">
    <location>
        <position position="1"/>
    </location>
</feature>
<reference evidence="1" key="1">
    <citation type="submission" date="2021-02" db="EMBL/GenBank/DDBJ databases">
        <authorList>
            <person name="Nowell W R."/>
        </authorList>
    </citation>
    <scope>NUCLEOTIDE SEQUENCE</scope>
</reference>
<gene>
    <name evidence="1" type="ORF">JYZ213_LOCUS47218</name>
</gene>
<protein>
    <submittedName>
        <fullName evidence="1">Uncharacterized protein</fullName>
    </submittedName>
</protein>
<dbReference type="AlphaFoldDB" id="A0A815YA17"/>
<organism evidence="1 2">
    <name type="scientific">Adineta steineri</name>
    <dbReference type="NCBI Taxonomy" id="433720"/>
    <lineage>
        <taxon>Eukaryota</taxon>
        <taxon>Metazoa</taxon>
        <taxon>Spiralia</taxon>
        <taxon>Gnathifera</taxon>
        <taxon>Rotifera</taxon>
        <taxon>Eurotatoria</taxon>
        <taxon>Bdelloidea</taxon>
        <taxon>Adinetida</taxon>
        <taxon>Adinetidae</taxon>
        <taxon>Adineta</taxon>
    </lineage>
</organism>
<dbReference type="Proteomes" id="UP000663845">
    <property type="component" value="Unassembled WGS sequence"/>
</dbReference>
<proteinExistence type="predicted"/>
<evidence type="ECO:0000313" key="1">
    <source>
        <dbReference type="EMBL" id="CAF1567940.1"/>
    </source>
</evidence>
<evidence type="ECO:0000313" key="2">
    <source>
        <dbReference type="Proteomes" id="UP000663845"/>
    </source>
</evidence>
<dbReference type="EMBL" id="CAJNOG010008183">
    <property type="protein sequence ID" value="CAF1567940.1"/>
    <property type="molecule type" value="Genomic_DNA"/>
</dbReference>
<accession>A0A815YA17</accession>
<sequence>TTSATPQIIETIQSPGFQTAQPQIRKIWKC</sequence>
<name>A0A815YA17_9BILA</name>